<gene>
    <name evidence="2" type="ORF">TESG_08626</name>
</gene>
<dbReference type="EMBL" id="GG698530">
    <property type="protein sequence ID" value="EGE00027.1"/>
    <property type="molecule type" value="Genomic_DNA"/>
</dbReference>
<evidence type="ECO:0000313" key="3">
    <source>
        <dbReference type="Proteomes" id="UP000009172"/>
    </source>
</evidence>
<organism evidence="2 3">
    <name type="scientific">Trichophyton tonsurans (strain CBS 112818)</name>
    <name type="common">Scalp ringworm fungus</name>
    <dbReference type="NCBI Taxonomy" id="647933"/>
    <lineage>
        <taxon>Eukaryota</taxon>
        <taxon>Fungi</taxon>
        <taxon>Dikarya</taxon>
        <taxon>Ascomycota</taxon>
        <taxon>Pezizomycotina</taxon>
        <taxon>Eurotiomycetes</taxon>
        <taxon>Eurotiomycetidae</taxon>
        <taxon>Onygenales</taxon>
        <taxon>Arthrodermataceae</taxon>
        <taxon>Trichophyton</taxon>
    </lineage>
</organism>
<accession>F2S8X7</accession>
<feature type="region of interest" description="Disordered" evidence="1">
    <location>
        <begin position="59"/>
        <end position="98"/>
    </location>
</feature>
<reference evidence="3" key="1">
    <citation type="journal article" date="2012" name="MBio">
        <title>Comparative genome analysis of Trichophyton rubrum and related dermatophytes reveals candidate genes involved in infection.</title>
        <authorList>
            <person name="Martinez D.A."/>
            <person name="Oliver B.G."/>
            <person name="Graeser Y."/>
            <person name="Goldberg J.M."/>
            <person name="Li W."/>
            <person name="Martinez-Rossi N.M."/>
            <person name="Monod M."/>
            <person name="Shelest E."/>
            <person name="Barton R.C."/>
            <person name="Birch E."/>
            <person name="Brakhage A.A."/>
            <person name="Chen Z."/>
            <person name="Gurr S.J."/>
            <person name="Heiman D."/>
            <person name="Heitman J."/>
            <person name="Kosti I."/>
            <person name="Rossi A."/>
            <person name="Saif S."/>
            <person name="Samalova M."/>
            <person name="Saunders C.W."/>
            <person name="Shea T."/>
            <person name="Summerbell R.C."/>
            <person name="Xu J."/>
            <person name="Young S."/>
            <person name="Zeng Q."/>
            <person name="Birren B.W."/>
            <person name="Cuomo C.A."/>
            <person name="White T.C."/>
        </authorList>
    </citation>
    <scope>NUCLEOTIDE SEQUENCE [LARGE SCALE GENOMIC DNA]</scope>
    <source>
        <strain evidence="3">CBS 112818</strain>
    </source>
</reference>
<feature type="compositionally biased region" description="Basic and acidic residues" evidence="1">
    <location>
        <begin position="81"/>
        <end position="98"/>
    </location>
</feature>
<dbReference type="AlphaFoldDB" id="F2S8X7"/>
<keyword evidence="3" id="KW-1185">Reference proteome</keyword>
<protein>
    <submittedName>
        <fullName evidence="2">Uncharacterized protein</fullName>
    </submittedName>
</protein>
<proteinExistence type="predicted"/>
<evidence type="ECO:0000256" key="1">
    <source>
        <dbReference type="SAM" id="MobiDB-lite"/>
    </source>
</evidence>
<dbReference type="Proteomes" id="UP000009172">
    <property type="component" value="Unassembled WGS sequence"/>
</dbReference>
<evidence type="ECO:0000313" key="2">
    <source>
        <dbReference type="EMBL" id="EGE00027.1"/>
    </source>
</evidence>
<sequence length="98" mass="11086">MDTTGHSVNKARLLILSAINHTLFSYGNRNCRTNEITSHNLELSKQPIEEFTEERAWEITQGDERPSAGFGELMASRGRSRRDGDYGEESRQRESKGG</sequence>
<name>F2S8X7_TRIT1</name>
<dbReference type="HOGENOM" id="CLU_2348180_0_0_1"/>